<keyword evidence="7" id="KW-0520">NAD</keyword>
<dbReference type="Proteomes" id="UP000030101">
    <property type="component" value="Unassembled WGS sequence"/>
</dbReference>
<protein>
    <recommendedName>
        <fullName evidence="3">Dihydrolipoyl dehydrogenase</fullName>
    </recommendedName>
    <alternativeName>
        <fullName evidence="10">Dihydrolipoamide dehydrogenase</fullName>
    </alternativeName>
</protein>
<dbReference type="PANTHER" id="PTHR22912">
    <property type="entry name" value="DISULFIDE OXIDOREDUCTASE"/>
    <property type="match status" value="1"/>
</dbReference>
<evidence type="ECO:0000259" key="12">
    <source>
        <dbReference type="Pfam" id="PF02852"/>
    </source>
</evidence>
<evidence type="ECO:0000256" key="6">
    <source>
        <dbReference type="ARBA" id="ARBA00023002"/>
    </source>
</evidence>
<evidence type="ECO:0000256" key="4">
    <source>
        <dbReference type="ARBA" id="ARBA00022630"/>
    </source>
</evidence>
<evidence type="ECO:0000256" key="1">
    <source>
        <dbReference type="ARBA" id="ARBA00001974"/>
    </source>
</evidence>
<evidence type="ECO:0000256" key="5">
    <source>
        <dbReference type="ARBA" id="ARBA00022827"/>
    </source>
</evidence>
<dbReference type="InterPro" id="IPR016156">
    <property type="entry name" value="FAD/NAD-linked_Rdtase_dimer_sf"/>
</dbReference>
<dbReference type="PANTHER" id="PTHR22912:SF217">
    <property type="entry name" value="DIHYDROLIPOYL DEHYDROGENASE"/>
    <property type="match status" value="1"/>
</dbReference>
<dbReference type="InterPro" id="IPR001100">
    <property type="entry name" value="Pyr_nuc-diS_OxRdtase"/>
</dbReference>
<dbReference type="PROSITE" id="PS00076">
    <property type="entry name" value="PYRIDINE_REDOX_1"/>
    <property type="match status" value="1"/>
</dbReference>
<keyword evidence="15" id="KW-1185">Reference proteome</keyword>
<dbReference type="InterPro" id="IPR036188">
    <property type="entry name" value="FAD/NAD-bd_sf"/>
</dbReference>
<name>A0ABR4XLY2_9PORP</name>
<dbReference type="SUPFAM" id="SSF51905">
    <property type="entry name" value="FAD/NAD(P)-binding domain"/>
    <property type="match status" value="1"/>
</dbReference>
<evidence type="ECO:0000313" key="15">
    <source>
        <dbReference type="Proteomes" id="UP000030101"/>
    </source>
</evidence>
<comment type="cofactor">
    <cofactor evidence="1">
        <name>FAD</name>
        <dbReference type="ChEBI" id="CHEBI:57692"/>
    </cofactor>
</comment>
<organism evidence="14 15">
    <name type="scientific">Porphyromonas canoris</name>
    <dbReference type="NCBI Taxonomy" id="36875"/>
    <lineage>
        <taxon>Bacteria</taxon>
        <taxon>Pseudomonadati</taxon>
        <taxon>Bacteroidota</taxon>
        <taxon>Bacteroidia</taxon>
        <taxon>Bacteroidales</taxon>
        <taxon>Porphyromonadaceae</taxon>
        <taxon>Porphyromonas</taxon>
    </lineage>
</organism>
<evidence type="ECO:0000256" key="7">
    <source>
        <dbReference type="ARBA" id="ARBA00023027"/>
    </source>
</evidence>
<evidence type="ECO:0000256" key="10">
    <source>
        <dbReference type="ARBA" id="ARBA00031281"/>
    </source>
</evidence>
<keyword evidence="8" id="KW-1015">Disulfide bond</keyword>
<evidence type="ECO:0000259" key="13">
    <source>
        <dbReference type="Pfam" id="PF07992"/>
    </source>
</evidence>
<evidence type="ECO:0000256" key="3">
    <source>
        <dbReference type="ARBA" id="ARBA00016961"/>
    </source>
</evidence>
<sequence>MTYDIAIIGGGPAGSNAAEYAARNGLRVLLFEKKHYGGTCLNEGCIPSKILLHTAHLYHSLKSAKVHALEIDALSVNMKALQRRKKSYVKDFGAGIEEFYKEMGVEQCFGHAYIDSRLKDGTFVIGVKGRKERYQAHKVMLATGSRNSVPTFEGIETCPYWTSSDVLMLEELPKSISVVGGGTIAVEMASFFVNMGVKTTLIQRSPHLLKEMDKDIRTAVEEELVRHGVKLYTGTKLKKFQGHTITFEHQGRQKSVTSEATLIAMGRSANVEELGLEELRLKHKKGYILVDKHLETSLKGLYACGDINGLSLLAHSARREAQVAINHILNIKDGMSYKDIPQVVYTHAEASGVGMTEQDTIGRKGYNIHKVPIAYAGRHLIEFGENEGFCKIITYGKRERIVGGHIFGHLSSEYITPVAMAVSLGLTLDQLTRIPFPHPTVAEVVHHAIFPHTYSKQ</sequence>
<evidence type="ECO:0000256" key="8">
    <source>
        <dbReference type="ARBA" id="ARBA00023157"/>
    </source>
</evidence>
<dbReference type="InterPro" id="IPR012999">
    <property type="entry name" value="Pyr_OxRdtase_I_AS"/>
</dbReference>
<evidence type="ECO:0000256" key="9">
    <source>
        <dbReference type="ARBA" id="ARBA00023284"/>
    </source>
</evidence>
<dbReference type="EMBL" id="JQZV01000006">
    <property type="protein sequence ID" value="KGN92980.1"/>
    <property type="molecule type" value="Genomic_DNA"/>
</dbReference>
<dbReference type="Pfam" id="PF07992">
    <property type="entry name" value="Pyr_redox_2"/>
    <property type="match status" value="1"/>
</dbReference>
<dbReference type="InterPro" id="IPR050151">
    <property type="entry name" value="Class-I_Pyr_Nuc-Dis_Oxidored"/>
</dbReference>
<dbReference type="SUPFAM" id="SSF55424">
    <property type="entry name" value="FAD/NAD-linked reductases, dimerisation (C-terminal) domain"/>
    <property type="match status" value="1"/>
</dbReference>
<comment type="caution">
    <text evidence="14">The sequence shown here is derived from an EMBL/GenBank/DDBJ whole genome shotgun (WGS) entry which is preliminary data.</text>
</comment>
<comment type="similarity">
    <text evidence="2 11">Belongs to the class-I pyridine nucleotide-disulfide oxidoreductase family.</text>
</comment>
<evidence type="ECO:0000313" key="14">
    <source>
        <dbReference type="EMBL" id="KGN92980.1"/>
    </source>
</evidence>
<feature type="domain" description="FAD/NAD(P)-binding" evidence="13">
    <location>
        <begin position="3"/>
        <end position="321"/>
    </location>
</feature>
<feature type="domain" description="Pyridine nucleotide-disulphide oxidoreductase dimerisation" evidence="12">
    <location>
        <begin position="340"/>
        <end position="448"/>
    </location>
</feature>
<evidence type="ECO:0000256" key="2">
    <source>
        <dbReference type="ARBA" id="ARBA00007532"/>
    </source>
</evidence>
<keyword evidence="4 11" id="KW-0285">Flavoprotein</keyword>
<dbReference type="InterPro" id="IPR004099">
    <property type="entry name" value="Pyr_nucl-diS_OxRdtase_dimer"/>
</dbReference>
<dbReference type="Pfam" id="PF02852">
    <property type="entry name" value="Pyr_redox_dim"/>
    <property type="match status" value="1"/>
</dbReference>
<dbReference type="PRINTS" id="PR00411">
    <property type="entry name" value="PNDRDTASEI"/>
</dbReference>
<dbReference type="Gene3D" id="3.30.390.30">
    <property type="match status" value="1"/>
</dbReference>
<dbReference type="InterPro" id="IPR023753">
    <property type="entry name" value="FAD/NAD-binding_dom"/>
</dbReference>
<accession>A0ABR4XLY2</accession>
<dbReference type="RefSeq" id="WP_036789696.1">
    <property type="nucleotide sequence ID" value="NZ_JQZV01000006.1"/>
</dbReference>
<keyword evidence="9 11" id="KW-0676">Redox-active center</keyword>
<proteinExistence type="inferred from homology"/>
<dbReference type="PRINTS" id="PR00368">
    <property type="entry name" value="FADPNR"/>
</dbReference>
<gene>
    <name evidence="14" type="ORF">HQ43_03680</name>
</gene>
<reference evidence="14 15" key="1">
    <citation type="submission" date="2014-08" db="EMBL/GenBank/DDBJ databases">
        <title>Porphyromonas canoris strain:OH2762 Genome sequencing.</title>
        <authorList>
            <person name="Wallis C."/>
            <person name="Deusch O."/>
            <person name="O'Flynn C."/>
            <person name="Davis I."/>
            <person name="Jospin G."/>
            <person name="Darling A.E."/>
            <person name="Coil D.A."/>
            <person name="Alexiev A."/>
            <person name="Horsfall A."/>
            <person name="Kirkwood N."/>
            <person name="Harris S."/>
            <person name="Eisen J.A."/>
        </authorList>
    </citation>
    <scope>NUCLEOTIDE SEQUENCE [LARGE SCALE GENOMIC DNA]</scope>
    <source>
        <strain evidence="15">COT-108 OH2762</strain>
    </source>
</reference>
<dbReference type="PIRSF" id="PIRSF000350">
    <property type="entry name" value="Mercury_reductase_MerA"/>
    <property type="match status" value="1"/>
</dbReference>
<dbReference type="Gene3D" id="3.50.50.60">
    <property type="entry name" value="FAD/NAD(P)-binding domain"/>
    <property type="match status" value="2"/>
</dbReference>
<keyword evidence="6 11" id="KW-0560">Oxidoreductase</keyword>
<keyword evidence="5 11" id="KW-0274">FAD</keyword>
<evidence type="ECO:0000256" key="11">
    <source>
        <dbReference type="RuleBase" id="RU003691"/>
    </source>
</evidence>